<dbReference type="EMBL" id="MU856839">
    <property type="protein sequence ID" value="KAK4158409.1"/>
    <property type="molecule type" value="Genomic_DNA"/>
</dbReference>
<keyword evidence="9" id="KW-0175">Coiled coil</keyword>
<dbReference type="PANTHER" id="PTHR11685">
    <property type="entry name" value="RBR FAMILY RING FINGER AND IBR DOMAIN-CONTAINING"/>
    <property type="match status" value="1"/>
</dbReference>
<keyword evidence="7" id="KW-0833">Ubl conjugation pathway</keyword>
<evidence type="ECO:0000256" key="7">
    <source>
        <dbReference type="ARBA" id="ARBA00022786"/>
    </source>
</evidence>
<evidence type="ECO:0000256" key="3">
    <source>
        <dbReference type="ARBA" id="ARBA00022679"/>
    </source>
</evidence>
<evidence type="ECO:0000259" key="10">
    <source>
        <dbReference type="PROSITE" id="PS51873"/>
    </source>
</evidence>
<evidence type="ECO:0000256" key="2">
    <source>
        <dbReference type="ARBA" id="ARBA00012251"/>
    </source>
</evidence>
<name>A0AAN7A1Y9_9PEZI</name>
<dbReference type="GO" id="GO:0016567">
    <property type="term" value="P:protein ubiquitination"/>
    <property type="evidence" value="ECO:0007669"/>
    <property type="project" value="InterPro"/>
</dbReference>
<keyword evidence="4" id="KW-0479">Metal-binding</keyword>
<dbReference type="AlphaFoldDB" id="A0AAN7A1Y9"/>
<reference evidence="11" key="2">
    <citation type="submission" date="2023-05" db="EMBL/GenBank/DDBJ databases">
        <authorList>
            <consortium name="Lawrence Berkeley National Laboratory"/>
            <person name="Steindorff A."/>
            <person name="Hensen N."/>
            <person name="Bonometti L."/>
            <person name="Westerberg I."/>
            <person name="Brannstrom I.O."/>
            <person name="Guillou S."/>
            <person name="Cros-Aarteil S."/>
            <person name="Calhoun S."/>
            <person name="Haridas S."/>
            <person name="Kuo A."/>
            <person name="Mondo S."/>
            <person name="Pangilinan J."/>
            <person name="Riley R."/>
            <person name="Labutti K."/>
            <person name="Andreopoulos B."/>
            <person name="Lipzen A."/>
            <person name="Chen C."/>
            <person name="Yanf M."/>
            <person name="Daum C."/>
            <person name="Ng V."/>
            <person name="Clum A."/>
            <person name="Ohm R."/>
            <person name="Martin F."/>
            <person name="Silar P."/>
            <person name="Natvig D."/>
            <person name="Lalanne C."/>
            <person name="Gautier V."/>
            <person name="Ament-Velasquez S.L."/>
            <person name="Kruys A."/>
            <person name="Hutchinson M.I."/>
            <person name="Powell A.J."/>
            <person name="Barry K."/>
            <person name="Miller A.N."/>
            <person name="Grigoriev I.V."/>
            <person name="Debuchy R."/>
            <person name="Gladieux P."/>
            <person name="Thoren M.H."/>
            <person name="Johannesson H."/>
        </authorList>
    </citation>
    <scope>NUCLEOTIDE SEQUENCE</scope>
    <source>
        <strain evidence="11">CBS 538.74</strain>
    </source>
</reference>
<evidence type="ECO:0000256" key="4">
    <source>
        <dbReference type="ARBA" id="ARBA00022723"/>
    </source>
</evidence>
<dbReference type="Proteomes" id="UP001302745">
    <property type="component" value="Unassembled WGS sequence"/>
</dbReference>
<evidence type="ECO:0000313" key="12">
    <source>
        <dbReference type="Proteomes" id="UP001302745"/>
    </source>
</evidence>
<keyword evidence="3" id="KW-0808">Transferase</keyword>
<feature type="coiled-coil region" evidence="9">
    <location>
        <begin position="66"/>
        <end position="142"/>
    </location>
</feature>
<protein>
    <recommendedName>
        <fullName evidence="2">RBR-type E3 ubiquitin transferase</fullName>
        <ecNumber evidence="2">2.3.2.31</ecNumber>
    </recommendedName>
</protein>
<keyword evidence="12" id="KW-1185">Reference proteome</keyword>
<evidence type="ECO:0000256" key="9">
    <source>
        <dbReference type="SAM" id="Coils"/>
    </source>
</evidence>
<proteinExistence type="predicted"/>
<dbReference type="InterPro" id="IPR017907">
    <property type="entry name" value="Znf_RING_CS"/>
</dbReference>
<evidence type="ECO:0000256" key="1">
    <source>
        <dbReference type="ARBA" id="ARBA00001798"/>
    </source>
</evidence>
<dbReference type="GO" id="GO:0008270">
    <property type="term" value="F:zinc ion binding"/>
    <property type="evidence" value="ECO:0007669"/>
    <property type="project" value="UniProtKB-KW"/>
</dbReference>
<dbReference type="SUPFAM" id="SSF57850">
    <property type="entry name" value="RING/U-box"/>
    <property type="match status" value="4"/>
</dbReference>
<dbReference type="PROSITE" id="PS00518">
    <property type="entry name" value="ZF_RING_1"/>
    <property type="match status" value="1"/>
</dbReference>
<feature type="domain" description="RING-type" evidence="10">
    <location>
        <begin position="461"/>
        <end position="680"/>
    </location>
</feature>
<dbReference type="Pfam" id="PF01485">
    <property type="entry name" value="IBR"/>
    <property type="match status" value="1"/>
</dbReference>
<evidence type="ECO:0000256" key="8">
    <source>
        <dbReference type="ARBA" id="ARBA00022833"/>
    </source>
</evidence>
<accession>A0AAN7A1Y9</accession>
<keyword evidence="5" id="KW-0677">Repeat</keyword>
<dbReference type="InterPro" id="IPR002867">
    <property type="entry name" value="IBR_dom"/>
</dbReference>
<reference evidence="11" key="1">
    <citation type="journal article" date="2023" name="Mol. Phylogenet. Evol.">
        <title>Genome-scale phylogeny and comparative genomics of the fungal order Sordariales.</title>
        <authorList>
            <person name="Hensen N."/>
            <person name="Bonometti L."/>
            <person name="Westerberg I."/>
            <person name="Brannstrom I.O."/>
            <person name="Guillou S."/>
            <person name="Cros-Aarteil S."/>
            <person name="Calhoun S."/>
            <person name="Haridas S."/>
            <person name="Kuo A."/>
            <person name="Mondo S."/>
            <person name="Pangilinan J."/>
            <person name="Riley R."/>
            <person name="LaButti K."/>
            <person name="Andreopoulos B."/>
            <person name="Lipzen A."/>
            <person name="Chen C."/>
            <person name="Yan M."/>
            <person name="Daum C."/>
            <person name="Ng V."/>
            <person name="Clum A."/>
            <person name="Steindorff A."/>
            <person name="Ohm R.A."/>
            <person name="Martin F."/>
            <person name="Silar P."/>
            <person name="Natvig D.O."/>
            <person name="Lalanne C."/>
            <person name="Gautier V."/>
            <person name="Ament-Velasquez S.L."/>
            <person name="Kruys A."/>
            <person name="Hutchinson M.I."/>
            <person name="Powell A.J."/>
            <person name="Barry K."/>
            <person name="Miller A.N."/>
            <person name="Grigoriev I.V."/>
            <person name="Debuchy R."/>
            <person name="Gladieux P."/>
            <person name="Hiltunen Thoren M."/>
            <person name="Johannesson H."/>
        </authorList>
    </citation>
    <scope>NUCLEOTIDE SEQUENCE</scope>
    <source>
        <strain evidence="11">CBS 538.74</strain>
    </source>
</reference>
<evidence type="ECO:0000256" key="6">
    <source>
        <dbReference type="ARBA" id="ARBA00022771"/>
    </source>
</evidence>
<dbReference type="EC" id="2.3.2.31" evidence="2"/>
<comment type="caution">
    <text evidence="11">The sequence shown here is derived from an EMBL/GenBank/DDBJ whole genome shotgun (WGS) entry which is preliminary data.</text>
</comment>
<gene>
    <name evidence="11" type="ORF">C8A00DRAFT_28689</name>
</gene>
<evidence type="ECO:0000313" key="11">
    <source>
        <dbReference type="EMBL" id="KAK4158409.1"/>
    </source>
</evidence>
<dbReference type="GO" id="GO:0061630">
    <property type="term" value="F:ubiquitin protein ligase activity"/>
    <property type="evidence" value="ECO:0007669"/>
    <property type="project" value="UniProtKB-EC"/>
</dbReference>
<evidence type="ECO:0000256" key="5">
    <source>
        <dbReference type="ARBA" id="ARBA00022737"/>
    </source>
</evidence>
<keyword evidence="6" id="KW-0863">Zinc-finger</keyword>
<dbReference type="InterPro" id="IPR031127">
    <property type="entry name" value="E3_UB_ligase_RBR"/>
</dbReference>
<organism evidence="11 12">
    <name type="scientific">Chaetomidium leptoderma</name>
    <dbReference type="NCBI Taxonomy" id="669021"/>
    <lineage>
        <taxon>Eukaryota</taxon>
        <taxon>Fungi</taxon>
        <taxon>Dikarya</taxon>
        <taxon>Ascomycota</taxon>
        <taxon>Pezizomycotina</taxon>
        <taxon>Sordariomycetes</taxon>
        <taxon>Sordariomycetidae</taxon>
        <taxon>Sordariales</taxon>
        <taxon>Chaetomiaceae</taxon>
        <taxon>Chaetomidium</taxon>
    </lineage>
</organism>
<dbReference type="SMART" id="SM00647">
    <property type="entry name" value="IBR"/>
    <property type="match status" value="2"/>
</dbReference>
<sequence>MADLIERMEVLEQQLHQERKLRVLREHECEEERRLRLEQFVSESQTRAKILSMQKAEYAVTLASQKADYERKLDLEKELFDKALKRQVIENEEKTRLATQAAEFEAEREQLDSEIQARQAKLEEVTAANENLREELREFKSRVTARFSSLHSSITPRIIILAQLASKRFSKTDGNKAKEAEEFRRSCALEDLTADLLDMPLTDHQLTQFIAANPGNYSSLDIRLCACCAKPKFANLPTPLSAGISLDEFYRTGSGIRPLANCSHVVCSACLLESIETSLASGWFSHLGRSMWFRCPAAACAEFLNISHVGELGSVLQRLGSHDVKGLIERHQRVVVFRSALEALEDQLTPASLEIAANLHTRLIAQTIMKPFFDPCLQSSQPDEDGRLPPFTAGPIRMFRVNNSSGTTDDDGVHSIPVFMKLLMRNTSTNGRWCNGCCEPRFEIDYGSADNWAKACEQFSGDWMWRILVFPEMLAAACDHDLDHCSNCLADHIKAKLEELGRNVADNLPCPTEGCNRTLSYDHIKLYADQETFEKYDRYLLLKLTGKNPNFRWCIQGSCDNGELYEDGDDYICCGACGFEMCYTHQVPWHDGLDCDEYDSQQEHGDPGFSDTQDWLDKNTKPCPDCGVKITKGEGCFHMTCSSCQHEFCWECLADWDLIREPNSGRYSIEGHNDGCFFRTSHYTPQEIMGTNLDEALENPLGDEDDE</sequence>
<dbReference type="Pfam" id="PF22191">
    <property type="entry name" value="IBR_1"/>
    <property type="match status" value="1"/>
</dbReference>
<dbReference type="InterPro" id="IPR013083">
    <property type="entry name" value="Znf_RING/FYVE/PHD"/>
</dbReference>
<dbReference type="InterPro" id="IPR044066">
    <property type="entry name" value="TRIAD_supradom"/>
</dbReference>
<dbReference type="PROSITE" id="PS51873">
    <property type="entry name" value="TRIAD"/>
    <property type="match status" value="1"/>
</dbReference>
<dbReference type="Gene3D" id="1.20.120.1750">
    <property type="match status" value="1"/>
</dbReference>
<dbReference type="CDD" id="cd20335">
    <property type="entry name" value="BRcat_RBR"/>
    <property type="match status" value="1"/>
</dbReference>
<comment type="catalytic activity">
    <reaction evidence="1">
        <text>[E2 ubiquitin-conjugating enzyme]-S-ubiquitinyl-L-cysteine + [acceptor protein]-L-lysine = [E2 ubiquitin-conjugating enzyme]-L-cysteine + [acceptor protein]-N(6)-ubiquitinyl-L-lysine.</text>
        <dbReference type="EC" id="2.3.2.31"/>
    </reaction>
</comment>
<keyword evidence="8" id="KW-0862">Zinc</keyword>
<dbReference type="Gene3D" id="3.30.40.10">
    <property type="entry name" value="Zinc/RING finger domain, C3HC4 (zinc finger)"/>
    <property type="match status" value="1"/>
</dbReference>